<keyword evidence="3 4" id="KW-0067">ATP-binding</keyword>
<dbReference type="EMBL" id="JACHGJ010000012">
    <property type="protein sequence ID" value="MBB6482467.1"/>
    <property type="molecule type" value="Genomic_DNA"/>
</dbReference>
<proteinExistence type="inferred from homology"/>
<comment type="catalytic activity">
    <reaction evidence="4">
        <text>2 cob(II)alamin + reduced [electron-transfer flavoprotein] + 2 ATP = 2 adenosylcob(III)alamin + 2 triphosphate + oxidized [electron-transfer flavoprotein] + 3 H(+)</text>
        <dbReference type="Rhea" id="RHEA:28671"/>
        <dbReference type="Rhea" id="RHEA-COMP:10685"/>
        <dbReference type="Rhea" id="RHEA-COMP:10686"/>
        <dbReference type="ChEBI" id="CHEBI:15378"/>
        <dbReference type="ChEBI" id="CHEBI:16304"/>
        <dbReference type="ChEBI" id="CHEBI:18036"/>
        <dbReference type="ChEBI" id="CHEBI:18408"/>
        <dbReference type="ChEBI" id="CHEBI:30616"/>
        <dbReference type="ChEBI" id="CHEBI:57692"/>
        <dbReference type="ChEBI" id="CHEBI:58307"/>
        <dbReference type="EC" id="2.5.1.17"/>
    </reaction>
</comment>
<dbReference type="UniPathway" id="UPA00148">
    <property type="reaction ID" value="UER00233"/>
</dbReference>
<comment type="pathway">
    <text evidence="4">Cofactor biosynthesis; adenosylcobalamin biosynthesis; adenosylcobalamin from cob(II)yrinate a,c-diamide: step 2/7.</text>
</comment>
<evidence type="ECO:0000259" key="5">
    <source>
        <dbReference type="Pfam" id="PF01923"/>
    </source>
</evidence>
<dbReference type="GO" id="GO:0009236">
    <property type="term" value="P:cobalamin biosynthetic process"/>
    <property type="evidence" value="ECO:0007669"/>
    <property type="project" value="UniProtKB-UniRule"/>
</dbReference>
<gene>
    <name evidence="6" type="ORF">HNR50_004166</name>
</gene>
<dbReference type="NCBIfam" id="TIGR00636">
    <property type="entry name" value="PduO_Nterm"/>
    <property type="match status" value="1"/>
</dbReference>
<evidence type="ECO:0000256" key="2">
    <source>
        <dbReference type="ARBA" id="ARBA00022741"/>
    </source>
</evidence>
<dbReference type="RefSeq" id="WP_184748705.1">
    <property type="nucleotide sequence ID" value="NZ_JACHGJ010000012.1"/>
</dbReference>
<dbReference type="InterPro" id="IPR029499">
    <property type="entry name" value="PduO-typ"/>
</dbReference>
<feature type="domain" description="Cobalamin adenosyltransferase-like" evidence="5">
    <location>
        <begin position="3"/>
        <end position="166"/>
    </location>
</feature>
<evidence type="ECO:0000256" key="4">
    <source>
        <dbReference type="RuleBase" id="RU366026"/>
    </source>
</evidence>
<comment type="catalytic activity">
    <reaction evidence="4">
        <text>2 cob(II)yrinate a,c diamide + reduced [electron-transfer flavoprotein] + 2 ATP = 2 adenosylcob(III)yrinate a,c-diamide + 2 triphosphate + oxidized [electron-transfer flavoprotein] + 3 H(+)</text>
        <dbReference type="Rhea" id="RHEA:11528"/>
        <dbReference type="Rhea" id="RHEA-COMP:10685"/>
        <dbReference type="Rhea" id="RHEA-COMP:10686"/>
        <dbReference type="ChEBI" id="CHEBI:15378"/>
        <dbReference type="ChEBI" id="CHEBI:18036"/>
        <dbReference type="ChEBI" id="CHEBI:30616"/>
        <dbReference type="ChEBI" id="CHEBI:57692"/>
        <dbReference type="ChEBI" id="CHEBI:58307"/>
        <dbReference type="ChEBI" id="CHEBI:58503"/>
        <dbReference type="ChEBI" id="CHEBI:58537"/>
        <dbReference type="EC" id="2.5.1.17"/>
    </reaction>
</comment>
<dbReference type="PANTHER" id="PTHR12213">
    <property type="entry name" value="CORRINOID ADENOSYLTRANSFERASE"/>
    <property type="match status" value="1"/>
</dbReference>
<name>A0A841RGY6_9SPIO</name>
<dbReference type="GO" id="GO:0008817">
    <property type="term" value="F:corrinoid adenosyltransferase activity"/>
    <property type="evidence" value="ECO:0007669"/>
    <property type="project" value="UniProtKB-UniRule"/>
</dbReference>
<keyword evidence="7" id="KW-1185">Reference proteome</keyword>
<dbReference type="SUPFAM" id="SSF89028">
    <property type="entry name" value="Cobalamin adenosyltransferase-like"/>
    <property type="match status" value="1"/>
</dbReference>
<evidence type="ECO:0000313" key="6">
    <source>
        <dbReference type="EMBL" id="MBB6482467.1"/>
    </source>
</evidence>
<dbReference type="InterPro" id="IPR036451">
    <property type="entry name" value="CblAdoTrfase-like_sf"/>
</dbReference>
<dbReference type="GO" id="GO:0005524">
    <property type="term" value="F:ATP binding"/>
    <property type="evidence" value="ECO:0007669"/>
    <property type="project" value="UniProtKB-UniRule"/>
</dbReference>
<keyword evidence="4" id="KW-0169">Cobalamin biosynthesis</keyword>
<protein>
    <recommendedName>
        <fullName evidence="4">Corrinoid adenosyltransferase</fullName>
        <ecNumber evidence="4">2.5.1.17</ecNumber>
    </recommendedName>
    <alternativeName>
        <fullName evidence="4">Cob(II)alamin adenosyltransferase</fullName>
    </alternativeName>
    <alternativeName>
        <fullName evidence="4">Cob(II)yrinic acid a,c-diamide adenosyltransferase</fullName>
    </alternativeName>
    <alternativeName>
        <fullName evidence="4">Cobinamide/cobalamin adenosyltransferase</fullName>
    </alternativeName>
</protein>
<dbReference type="EC" id="2.5.1.17" evidence="4"/>
<dbReference type="Gene3D" id="1.20.1200.10">
    <property type="entry name" value="Cobalamin adenosyltransferase-like"/>
    <property type="match status" value="1"/>
</dbReference>
<evidence type="ECO:0000313" key="7">
    <source>
        <dbReference type="Proteomes" id="UP000587760"/>
    </source>
</evidence>
<comment type="caution">
    <text evidence="6">The sequence shown here is derived from an EMBL/GenBank/DDBJ whole genome shotgun (WGS) entry which is preliminary data.</text>
</comment>
<dbReference type="Proteomes" id="UP000587760">
    <property type="component" value="Unassembled WGS sequence"/>
</dbReference>
<reference evidence="6 7" key="1">
    <citation type="submission" date="2020-08" db="EMBL/GenBank/DDBJ databases">
        <title>Genomic Encyclopedia of Type Strains, Phase IV (KMG-IV): sequencing the most valuable type-strain genomes for metagenomic binning, comparative biology and taxonomic classification.</title>
        <authorList>
            <person name="Goeker M."/>
        </authorList>
    </citation>
    <scope>NUCLEOTIDE SEQUENCE [LARGE SCALE GENOMIC DNA]</scope>
    <source>
        <strain evidence="6 7">DSM 2461</strain>
    </source>
</reference>
<evidence type="ECO:0000256" key="3">
    <source>
        <dbReference type="ARBA" id="ARBA00022840"/>
    </source>
</evidence>
<dbReference type="PANTHER" id="PTHR12213:SF0">
    <property type="entry name" value="CORRINOID ADENOSYLTRANSFERASE MMAB"/>
    <property type="match status" value="1"/>
</dbReference>
<keyword evidence="1 4" id="KW-0808">Transferase</keyword>
<organism evidence="6 7">
    <name type="scientific">Spirochaeta isovalerica</name>
    <dbReference type="NCBI Taxonomy" id="150"/>
    <lineage>
        <taxon>Bacteria</taxon>
        <taxon>Pseudomonadati</taxon>
        <taxon>Spirochaetota</taxon>
        <taxon>Spirochaetia</taxon>
        <taxon>Spirochaetales</taxon>
        <taxon>Spirochaetaceae</taxon>
        <taxon>Spirochaeta</taxon>
    </lineage>
</organism>
<dbReference type="AlphaFoldDB" id="A0A841RGY6"/>
<sequence length="182" mass="21046">MKIYTKTGDKGTTSLVSGHRVYKSELRIHTYGTIDELNSFTGLLASLDIDERTRGVLKKIQSLLFTIGSNLAMDEENEKIVLPEITEEHTLFLEREIDLMEEGLDPLTHFIIPGGDQRVATAHVCRTVCRRAERLFVELHRSVELDQRIGNFINRLADYYFMLARRYMKDFNVEPIIWDPKA</sequence>
<evidence type="ECO:0000256" key="1">
    <source>
        <dbReference type="ARBA" id="ARBA00022679"/>
    </source>
</evidence>
<accession>A0A841RGY6</accession>
<dbReference type="InterPro" id="IPR016030">
    <property type="entry name" value="CblAdoTrfase-like"/>
</dbReference>
<keyword evidence="2 4" id="KW-0547">Nucleotide-binding</keyword>
<comment type="similarity">
    <text evidence="4">Belongs to the Cob(I)alamin adenosyltransferase family.</text>
</comment>
<dbReference type="Pfam" id="PF01923">
    <property type="entry name" value="Cob_adeno_trans"/>
    <property type="match status" value="1"/>
</dbReference>